<accession>A0ABR2JTT0</accession>
<keyword evidence="4" id="KW-1185">Reference proteome</keyword>
<evidence type="ECO:0000313" key="3">
    <source>
        <dbReference type="EMBL" id="KAK8882166.1"/>
    </source>
</evidence>
<reference evidence="3 4" key="1">
    <citation type="submission" date="2024-04" db="EMBL/GenBank/DDBJ databases">
        <title>Tritrichomonas musculus Genome.</title>
        <authorList>
            <person name="Alves-Ferreira E."/>
            <person name="Grigg M."/>
            <person name="Lorenzi H."/>
            <person name="Galac M."/>
        </authorList>
    </citation>
    <scope>NUCLEOTIDE SEQUENCE [LARGE SCALE GENOMIC DNA]</scope>
    <source>
        <strain evidence="3 4">EAF2021</strain>
    </source>
</reference>
<dbReference type="PANTHER" id="PTHR43215:SF14">
    <property type="entry name" value="RADIAL SPOKE HEAD 1 HOMOLOG"/>
    <property type="match status" value="1"/>
</dbReference>
<feature type="region of interest" description="Disordered" evidence="2">
    <location>
        <begin position="399"/>
        <end position="423"/>
    </location>
</feature>
<dbReference type="EMBL" id="JAPFFF010000009">
    <property type="protein sequence ID" value="KAK8882166.1"/>
    <property type="molecule type" value="Genomic_DNA"/>
</dbReference>
<feature type="compositionally biased region" description="Basic and acidic residues" evidence="2">
    <location>
        <begin position="414"/>
        <end position="423"/>
    </location>
</feature>
<name>A0ABR2JTT0_9EUKA</name>
<dbReference type="Proteomes" id="UP001470230">
    <property type="component" value="Unassembled WGS sequence"/>
</dbReference>
<feature type="compositionally biased region" description="Polar residues" evidence="2">
    <location>
        <begin position="1"/>
        <end position="32"/>
    </location>
</feature>
<dbReference type="Pfam" id="PF02493">
    <property type="entry name" value="MORN"/>
    <property type="match status" value="7"/>
</dbReference>
<dbReference type="PANTHER" id="PTHR43215">
    <property type="entry name" value="RADIAL SPOKE HEAD 1 HOMOLOG"/>
    <property type="match status" value="1"/>
</dbReference>
<sequence length="423" mass="47012">MTSKPQSSRNYAQRSNSSTSYTRCNRRQNNIKSRNETIPIIADPPLKFFGPKDLPHHGPHCQFVFPPTKDGLAIYEYPNPFFKYIGEWKDGKKHGKGKLFIGQDSYYEGDFDQGEISGNGERFFANGNHYIGTFDKGEFNGKGTFTDAVTGEVYVGDFLDNRRHGDGVLTYSDGTKYVGKFINHKRDGEGEYTDSEGNHYKGEWKENRIEGKGKMEYANGDVYDGYFIDGKRSGKGTMKWGATGLIITGEWSNDICNYKPESITVSDLPPITPGTTLNNIVISIVGGDGESGRRLKVRIEYGKIDPNASLKKTAKAKKQEPVEHVPKYLILNPETGDAFLELEVQNGSAIVPPISIPIDIEQSTYSMIVDDLSIDNPLPQITVDFQFVASPAAVVTEKASAKGKVQRKNATSRASDRKTITRK</sequence>
<dbReference type="SUPFAM" id="SSF82185">
    <property type="entry name" value="Histone H3 K4-specific methyltransferase SET7/9 N-terminal domain"/>
    <property type="match status" value="2"/>
</dbReference>
<gene>
    <name evidence="3" type="ORF">M9Y10_044806</name>
</gene>
<proteinExistence type="predicted"/>
<feature type="region of interest" description="Disordered" evidence="2">
    <location>
        <begin position="1"/>
        <end position="34"/>
    </location>
</feature>
<organism evidence="3 4">
    <name type="scientific">Tritrichomonas musculus</name>
    <dbReference type="NCBI Taxonomy" id="1915356"/>
    <lineage>
        <taxon>Eukaryota</taxon>
        <taxon>Metamonada</taxon>
        <taxon>Parabasalia</taxon>
        <taxon>Tritrichomonadida</taxon>
        <taxon>Tritrichomonadidae</taxon>
        <taxon>Tritrichomonas</taxon>
    </lineage>
</organism>
<evidence type="ECO:0000256" key="1">
    <source>
        <dbReference type="ARBA" id="ARBA00022737"/>
    </source>
</evidence>
<protein>
    <submittedName>
        <fullName evidence="3">Uncharacterized protein</fullName>
    </submittedName>
</protein>
<dbReference type="SMART" id="SM00698">
    <property type="entry name" value="MORN"/>
    <property type="match status" value="7"/>
</dbReference>
<keyword evidence="1" id="KW-0677">Repeat</keyword>
<evidence type="ECO:0000256" key="2">
    <source>
        <dbReference type="SAM" id="MobiDB-lite"/>
    </source>
</evidence>
<comment type="caution">
    <text evidence="3">The sequence shown here is derived from an EMBL/GenBank/DDBJ whole genome shotgun (WGS) entry which is preliminary data.</text>
</comment>
<evidence type="ECO:0000313" key="4">
    <source>
        <dbReference type="Proteomes" id="UP001470230"/>
    </source>
</evidence>
<dbReference type="InterPro" id="IPR003409">
    <property type="entry name" value="MORN"/>
</dbReference>
<dbReference type="Gene3D" id="2.20.110.10">
    <property type="entry name" value="Histone H3 K4-specific methyltransferase SET7/9 N-terminal domain"/>
    <property type="match status" value="2"/>
</dbReference>